<dbReference type="AlphaFoldDB" id="A0A1G2L9Q3"/>
<name>A0A1G2L9Q3_9BACT</name>
<evidence type="ECO:0000313" key="2">
    <source>
        <dbReference type="Proteomes" id="UP000176705"/>
    </source>
</evidence>
<accession>A0A1G2L9Q3</accession>
<proteinExistence type="predicted"/>
<comment type="caution">
    <text evidence="1">The sequence shown here is derived from an EMBL/GenBank/DDBJ whole genome shotgun (WGS) entry which is preliminary data.</text>
</comment>
<gene>
    <name evidence="1" type="ORF">A3B37_02895</name>
</gene>
<evidence type="ECO:0000313" key="1">
    <source>
        <dbReference type="EMBL" id="OHA08284.1"/>
    </source>
</evidence>
<reference evidence="1 2" key="1">
    <citation type="journal article" date="2016" name="Nat. Commun.">
        <title>Thousands of microbial genomes shed light on interconnected biogeochemical processes in an aquifer system.</title>
        <authorList>
            <person name="Anantharaman K."/>
            <person name="Brown C.T."/>
            <person name="Hug L.A."/>
            <person name="Sharon I."/>
            <person name="Castelle C.J."/>
            <person name="Probst A.J."/>
            <person name="Thomas B.C."/>
            <person name="Singh A."/>
            <person name="Wilkins M.J."/>
            <person name="Karaoz U."/>
            <person name="Brodie E.L."/>
            <person name="Williams K.H."/>
            <person name="Hubbard S.S."/>
            <person name="Banfield J.F."/>
        </authorList>
    </citation>
    <scope>NUCLEOTIDE SEQUENCE [LARGE SCALE GENOMIC DNA]</scope>
</reference>
<sequence length="103" mass="11678">MSEKVITLPNREEMLQRLLWVSDDSDMQERFYPILLKSAGQKRVAQGVVMMLALAIYDYVEGMPPVVANLMYMQAPQFIEALVDDPKVAEQAKTFLQEALAAK</sequence>
<dbReference type="EMBL" id="MHQS01000019">
    <property type="protein sequence ID" value="OHA08284.1"/>
    <property type="molecule type" value="Genomic_DNA"/>
</dbReference>
<organism evidence="1 2">
    <name type="scientific">Candidatus Sungbacteria bacterium RIFCSPLOWO2_01_FULL_59_16</name>
    <dbReference type="NCBI Taxonomy" id="1802280"/>
    <lineage>
        <taxon>Bacteria</taxon>
        <taxon>Candidatus Sungiibacteriota</taxon>
    </lineage>
</organism>
<protein>
    <submittedName>
        <fullName evidence="1">Uncharacterized protein</fullName>
    </submittedName>
</protein>
<dbReference type="Proteomes" id="UP000176705">
    <property type="component" value="Unassembled WGS sequence"/>
</dbReference>